<dbReference type="OrthoDB" id="9798929at2"/>
<dbReference type="Gene3D" id="3.90.220.20">
    <property type="entry name" value="DNA methylase specificity domains"/>
    <property type="match status" value="2"/>
</dbReference>
<dbReference type="EC" id="3.1.21.3" evidence="5"/>
<dbReference type="SUPFAM" id="SSF116734">
    <property type="entry name" value="DNA methylase specificity domain"/>
    <property type="match status" value="2"/>
</dbReference>
<comment type="caution">
    <text evidence="5">The sequence shown here is derived from an EMBL/GenBank/DDBJ whole genome shotgun (WGS) entry which is preliminary data.</text>
</comment>
<gene>
    <name evidence="5" type="ORF">VSF3289_03575</name>
</gene>
<evidence type="ECO:0000259" key="4">
    <source>
        <dbReference type="Pfam" id="PF01420"/>
    </source>
</evidence>
<dbReference type="GO" id="GO:0009035">
    <property type="term" value="F:type I site-specific deoxyribonuclease activity"/>
    <property type="evidence" value="ECO:0007669"/>
    <property type="project" value="UniProtKB-EC"/>
</dbReference>
<dbReference type="Pfam" id="PF01420">
    <property type="entry name" value="Methylase_S"/>
    <property type="match status" value="2"/>
</dbReference>
<dbReference type="PANTHER" id="PTHR30408">
    <property type="entry name" value="TYPE-1 RESTRICTION ENZYME ECOKI SPECIFICITY PROTEIN"/>
    <property type="match status" value="1"/>
</dbReference>
<protein>
    <submittedName>
        <fullName evidence="5">Type I site-specific deoxyribonuclease</fullName>
        <ecNumber evidence="5">3.1.21.3</ecNumber>
    </submittedName>
</protein>
<dbReference type="GO" id="GO:0009307">
    <property type="term" value="P:DNA restriction-modification system"/>
    <property type="evidence" value="ECO:0007669"/>
    <property type="project" value="UniProtKB-KW"/>
</dbReference>
<dbReference type="Proteomes" id="UP000095131">
    <property type="component" value="Unassembled WGS sequence"/>
</dbReference>
<dbReference type="InterPro" id="IPR044946">
    <property type="entry name" value="Restrct_endonuc_typeI_TRD_sf"/>
</dbReference>
<feature type="domain" description="Type I restriction modification DNA specificity" evidence="4">
    <location>
        <begin position="3"/>
        <end position="184"/>
    </location>
</feature>
<evidence type="ECO:0000256" key="1">
    <source>
        <dbReference type="ARBA" id="ARBA00010923"/>
    </source>
</evidence>
<organism evidence="5 6">
    <name type="scientific">Vibrio scophthalmi</name>
    <dbReference type="NCBI Taxonomy" id="45658"/>
    <lineage>
        <taxon>Bacteria</taxon>
        <taxon>Pseudomonadati</taxon>
        <taxon>Pseudomonadota</taxon>
        <taxon>Gammaproteobacteria</taxon>
        <taxon>Vibrionales</taxon>
        <taxon>Vibrionaceae</taxon>
        <taxon>Vibrio</taxon>
    </lineage>
</organism>
<keyword evidence="3" id="KW-0238">DNA-binding</keyword>
<keyword evidence="5" id="KW-0378">Hydrolase</keyword>
<reference evidence="5 6" key="1">
    <citation type="submission" date="2016-08" db="EMBL/GenBank/DDBJ databases">
        <title>Genome sequencing of Vibrio scophthalmi strain FP3289, an isolated from Paralichthys olivaceus.</title>
        <authorList>
            <person name="Han H.-J."/>
        </authorList>
    </citation>
    <scope>NUCLEOTIDE SEQUENCE [LARGE SCALE GENOMIC DNA]</scope>
    <source>
        <strain evidence="5 6">FP3289</strain>
    </source>
</reference>
<name>A0A1E3WF78_9VIBR</name>
<evidence type="ECO:0000256" key="3">
    <source>
        <dbReference type="ARBA" id="ARBA00023125"/>
    </source>
</evidence>
<keyword evidence="2" id="KW-0680">Restriction system</keyword>
<dbReference type="InterPro" id="IPR052021">
    <property type="entry name" value="Type-I_RS_S_subunit"/>
</dbReference>
<proteinExistence type="inferred from homology"/>
<dbReference type="AlphaFoldDB" id="A0A1E3WF78"/>
<dbReference type="EMBL" id="MDCJ01000007">
    <property type="protein sequence ID" value="ODS04436.1"/>
    <property type="molecule type" value="Genomic_DNA"/>
</dbReference>
<feature type="domain" description="Type I restriction modification DNA specificity" evidence="4">
    <location>
        <begin position="234"/>
        <end position="416"/>
    </location>
</feature>
<dbReference type="PANTHER" id="PTHR30408:SF13">
    <property type="entry name" value="TYPE I RESTRICTION ENZYME HINDI SPECIFICITY SUBUNIT"/>
    <property type="match status" value="1"/>
</dbReference>
<comment type="similarity">
    <text evidence="1">Belongs to the type-I restriction system S methylase family.</text>
</comment>
<evidence type="ECO:0000313" key="5">
    <source>
        <dbReference type="EMBL" id="ODS04436.1"/>
    </source>
</evidence>
<dbReference type="RefSeq" id="WP_083239662.1">
    <property type="nucleotide sequence ID" value="NZ_MDCJ01000007.1"/>
</dbReference>
<evidence type="ECO:0000313" key="6">
    <source>
        <dbReference type="Proteomes" id="UP000095131"/>
    </source>
</evidence>
<sequence>MGSNWPRVTVSDVCELIVDCVNKTAPVSAEPTPYKMIRTPNIKNGRVSTEDCRCVDIDTFTKWTRRATVECDDVLLTREAPLGEVGIVSSSEKLFLGQRVMQYRVDKTKLDAHFLLYSFLSPDLQHQFSMHEGSGSVVSHIRVGDCSKFELNLPPLNTQKKVVEILRNLDRKISLNNQINQTLEAMAQALFKSWFVDFDPVKAKMNGEQPAGMDAATASLFPEKLVESELGLIPEGWSVKPLGDVSTFQNGYAFKSKELTTDTSSTTHKVFKMGNIRKGGGFNSKGSKDCFNLNSNPKVERYLIKKGDLLMSMTDMKNNVALLGHTALMPVSDEYLVNQRVGLIRKSDKHYLNYPFLYYQTNEPLFLTDIRSRANSGVQVNLSTKGIKDTLLVVPPKDIHEVFDKQIRSYLEKMFSNDAQSEELAKLRDLLLPKLLSGEIELGHLQVEQVKVLVE</sequence>
<dbReference type="CDD" id="cd17278">
    <property type="entry name" value="RMtype1_S_LdeBORF1052P-TRD2-CR2"/>
    <property type="match status" value="1"/>
</dbReference>
<dbReference type="CDD" id="cd17246">
    <property type="entry name" value="RMtype1_S_SonII-TRD2-CR2_like"/>
    <property type="match status" value="1"/>
</dbReference>
<dbReference type="GO" id="GO:0003677">
    <property type="term" value="F:DNA binding"/>
    <property type="evidence" value="ECO:0007669"/>
    <property type="project" value="UniProtKB-KW"/>
</dbReference>
<dbReference type="PATRIC" id="fig|45658.8.peg.3531"/>
<evidence type="ECO:0000256" key="2">
    <source>
        <dbReference type="ARBA" id="ARBA00022747"/>
    </source>
</evidence>
<dbReference type="InterPro" id="IPR000055">
    <property type="entry name" value="Restrct_endonuc_typeI_TRD"/>
</dbReference>
<accession>A0A1E3WF78</accession>